<evidence type="ECO:0000256" key="5">
    <source>
        <dbReference type="ARBA" id="ARBA00023027"/>
    </source>
</evidence>
<evidence type="ECO:0000256" key="6">
    <source>
        <dbReference type="PROSITE-ProRule" id="PRU00236"/>
    </source>
</evidence>
<evidence type="ECO:0000256" key="3">
    <source>
        <dbReference type="ARBA" id="ARBA00022723"/>
    </source>
</evidence>
<feature type="active site" description="Proton acceptor" evidence="6">
    <location>
        <position position="293"/>
    </location>
</feature>
<feature type="binding site" evidence="6">
    <location>
        <position position="301"/>
    </location>
    <ligand>
        <name>Zn(2+)</name>
        <dbReference type="ChEBI" id="CHEBI:29105"/>
    </ligand>
</feature>
<feature type="domain" description="Deacetylase sirtuin-type" evidence="8">
    <location>
        <begin position="166"/>
        <end position="426"/>
    </location>
</feature>
<feature type="compositionally biased region" description="Acidic residues" evidence="7">
    <location>
        <begin position="629"/>
        <end position="640"/>
    </location>
</feature>
<dbReference type="EMBL" id="JARBDR010000214">
    <property type="protein sequence ID" value="KAJ8318397.1"/>
    <property type="molecule type" value="Genomic_DNA"/>
</dbReference>
<keyword evidence="5" id="KW-0520">NAD</keyword>
<dbReference type="Gene3D" id="3.30.1600.10">
    <property type="entry name" value="SIR2/SIRT2 'Small Domain"/>
    <property type="match status" value="1"/>
</dbReference>
<name>A0ABQ9FM89_TEGGR</name>
<keyword evidence="10" id="KW-1185">Reference proteome</keyword>
<evidence type="ECO:0000256" key="7">
    <source>
        <dbReference type="SAM" id="MobiDB-lite"/>
    </source>
</evidence>
<feature type="region of interest" description="Disordered" evidence="7">
    <location>
        <begin position="62"/>
        <end position="97"/>
    </location>
</feature>
<feature type="binding site" evidence="6">
    <location>
        <position position="328"/>
    </location>
    <ligand>
        <name>Zn(2+)</name>
        <dbReference type="ChEBI" id="CHEBI:29105"/>
    </ligand>
</feature>
<evidence type="ECO:0000256" key="2">
    <source>
        <dbReference type="ARBA" id="ARBA00022679"/>
    </source>
</evidence>
<evidence type="ECO:0000256" key="4">
    <source>
        <dbReference type="ARBA" id="ARBA00022833"/>
    </source>
</evidence>
<evidence type="ECO:0000313" key="10">
    <source>
        <dbReference type="Proteomes" id="UP001217089"/>
    </source>
</evidence>
<proteinExistence type="predicted"/>
<dbReference type="InterPro" id="IPR026591">
    <property type="entry name" value="Sirtuin_cat_small_dom_sf"/>
</dbReference>
<feature type="compositionally biased region" description="Basic and acidic residues" evidence="7">
    <location>
        <begin position="491"/>
        <end position="505"/>
    </location>
</feature>
<comment type="cofactor">
    <cofactor evidence="1">
        <name>Zn(2+)</name>
        <dbReference type="ChEBI" id="CHEBI:29105"/>
    </cofactor>
</comment>
<dbReference type="PANTHER" id="PTHR11085:SF9">
    <property type="entry name" value="NAD-DEPENDENT PROTEIN DEACETYLASE SIRTUIN-1"/>
    <property type="match status" value="1"/>
</dbReference>
<dbReference type="InterPro" id="IPR026590">
    <property type="entry name" value="Ssirtuin_cat_dom"/>
</dbReference>
<feature type="compositionally biased region" description="Polar residues" evidence="7">
    <location>
        <begin position="32"/>
        <end position="41"/>
    </location>
</feature>
<dbReference type="InterPro" id="IPR029035">
    <property type="entry name" value="DHS-like_NAD/FAD-binding_dom"/>
</dbReference>
<comment type="caution">
    <text evidence="9">The sequence shown here is derived from an EMBL/GenBank/DDBJ whole genome shotgun (WGS) entry which is preliminary data.</text>
</comment>
<feature type="region of interest" description="Disordered" evidence="7">
    <location>
        <begin position="625"/>
        <end position="653"/>
    </location>
</feature>
<feature type="compositionally biased region" description="Basic and acidic residues" evidence="7">
    <location>
        <begin position="433"/>
        <end position="445"/>
    </location>
</feature>
<dbReference type="InterPro" id="IPR050134">
    <property type="entry name" value="NAD-dep_sirtuin_deacylases"/>
</dbReference>
<dbReference type="PROSITE" id="PS50305">
    <property type="entry name" value="SIRTUIN"/>
    <property type="match status" value="1"/>
</dbReference>
<feature type="compositionally biased region" description="Basic and acidic residues" evidence="7">
    <location>
        <begin position="515"/>
        <end position="554"/>
    </location>
</feature>
<evidence type="ECO:0000256" key="1">
    <source>
        <dbReference type="ARBA" id="ARBA00001947"/>
    </source>
</evidence>
<organism evidence="9 10">
    <name type="scientific">Tegillarca granosa</name>
    <name type="common">Malaysian cockle</name>
    <name type="synonym">Anadara granosa</name>
    <dbReference type="NCBI Taxonomy" id="220873"/>
    <lineage>
        <taxon>Eukaryota</taxon>
        <taxon>Metazoa</taxon>
        <taxon>Spiralia</taxon>
        <taxon>Lophotrochozoa</taxon>
        <taxon>Mollusca</taxon>
        <taxon>Bivalvia</taxon>
        <taxon>Autobranchia</taxon>
        <taxon>Pteriomorphia</taxon>
        <taxon>Arcoida</taxon>
        <taxon>Arcoidea</taxon>
        <taxon>Arcidae</taxon>
        <taxon>Tegillarca</taxon>
    </lineage>
</organism>
<dbReference type="SUPFAM" id="SSF52467">
    <property type="entry name" value="DHS-like NAD/FAD-binding domain"/>
    <property type="match status" value="1"/>
</dbReference>
<feature type="compositionally biased region" description="Acidic residues" evidence="7">
    <location>
        <begin position="80"/>
        <end position="92"/>
    </location>
</feature>
<feature type="region of interest" description="Disordered" evidence="7">
    <location>
        <begin position="433"/>
        <end position="598"/>
    </location>
</feature>
<feature type="region of interest" description="Disordered" evidence="7">
    <location>
        <begin position="1"/>
        <end position="41"/>
    </location>
</feature>
<sequence>MAEEASESEYIPFKRKRFDSPEDEQSNDEKQLISNTTDSNANARDQIGIIILLHEPKVGGSGINYAENGDMKNDSQHEQVEEDDDDDDDDDNLSTISNLSDLMEESWRPTAGPMMWIQTQMMMGTKPREILNELIPDTTGIPDDLDDLTLWKIIINIMSEPERRNKLKNYNTLDDAIHLLQTCENIIVLTGAGVSVSCGIPDFRSRDGIYARLAVEFPNLPDPQAMFDIKYFKNDPRPFFKFAKEIYPGQFEPSNSHKFIKLLEDHKKLLRNYTQNIDTLEQVAGIQNVIQCHGSFAEATCMQCRRKVKADVIREDIFNQVIPHCTECSKDDPAAVMKPDIVFFGESLSDEFHKQMAEDKKKCDLLIVIGSSLKVRPVALIPHSLPAEVPQILINREPHKHNNFDIELLGDCDIIISEICKRLGSGWESLTDKSSMKTEIHESQFRKKKLKEHKKEREKLHSQNNDQEHLHEKSKLKNISESEKATSSNKTESKTHQTIDVELHQKVVSVTTEQKSNEKKESDETRLDNENKSGDLHNHKIAFESTNEEKKESEQNTVERTQDLTLKCESGSREIPDGGQDADGSNDDLEQIRRMWQPRSKESLAKQLEDDQYLFVPPSQYVFQGAEIYSDDDELSDDDFPSSSRSSSSSSNI</sequence>
<feature type="binding site" evidence="6">
    <location>
        <position position="304"/>
    </location>
    <ligand>
        <name>Zn(2+)</name>
        <dbReference type="ChEBI" id="CHEBI:29105"/>
    </ligand>
</feature>
<reference evidence="9 10" key="1">
    <citation type="submission" date="2022-12" db="EMBL/GenBank/DDBJ databases">
        <title>Chromosome-level genome of Tegillarca granosa.</title>
        <authorList>
            <person name="Kim J."/>
        </authorList>
    </citation>
    <scope>NUCLEOTIDE SEQUENCE [LARGE SCALE GENOMIC DNA]</scope>
    <source>
        <strain evidence="9">Teg-2019</strain>
        <tissue evidence="9">Adductor muscle</tissue>
    </source>
</reference>
<dbReference type="PANTHER" id="PTHR11085">
    <property type="entry name" value="NAD-DEPENDENT PROTEIN DEACYLASE SIRTUIN-5, MITOCHONDRIAL-RELATED"/>
    <property type="match status" value="1"/>
</dbReference>
<dbReference type="Gene3D" id="3.40.50.1220">
    <property type="entry name" value="TPP-binding domain"/>
    <property type="match status" value="1"/>
</dbReference>
<feature type="binding site" evidence="6">
    <location>
        <position position="325"/>
    </location>
    <ligand>
        <name>Zn(2+)</name>
        <dbReference type="ChEBI" id="CHEBI:29105"/>
    </ligand>
</feature>
<dbReference type="Proteomes" id="UP001217089">
    <property type="component" value="Unassembled WGS sequence"/>
</dbReference>
<protein>
    <recommendedName>
        <fullName evidence="8">Deacetylase sirtuin-type domain-containing protein</fullName>
    </recommendedName>
</protein>
<keyword evidence="3 6" id="KW-0479">Metal-binding</keyword>
<accession>A0ABQ9FM89</accession>
<dbReference type="Pfam" id="PF02146">
    <property type="entry name" value="SIR2"/>
    <property type="match status" value="1"/>
</dbReference>
<dbReference type="InterPro" id="IPR003000">
    <property type="entry name" value="Sirtuin"/>
</dbReference>
<keyword evidence="4 6" id="KW-0862">Zinc</keyword>
<keyword evidence="2" id="KW-0808">Transferase</keyword>
<dbReference type="CDD" id="cd01408">
    <property type="entry name" value="SIRT1"/>
    <property type="match status" value="1"/>
</dbReference>
<feature type="compositionally biased region" description="Basic and acidic residues" evidence="7">
    <location>
        <begin position="453"/>
        <end position="484"/>
    </location>
</feature>
<gene>
    <name evidence="9" type="ORF">KUTeg_003488</name>
</gene>
<feature type="compositionally biased region" description="Low complexity" evidence="7">
    <location>
        <begin position="641"/>
        <end position="653"/>
    </location>
</feature>
<evidence type="ECO:0000259" key="8">
    <source>
        <dbReference type="PROSITE" id="PS50305"/>
    </source>
</evidence>
<feature type="compositionally biased region" description="Basic and acidic residues" evidence="7">
    <location>
        <begin position="69"/>
        <end position="79"/>
    </location>
</feature>
<evidence type="ECO:0000313" key="9">
    <source>
        <dbReference type="EMBL" id="KAJ8318397.1"/>
    </source>
</evidence>